<dbReference type="InterPro" id="IPR028927">
    <property type="entry name" value="Man-6-P_rcpt"/>
</dbReference>
<feature type="transmembrane region" description="Helical" evidence="2">
    <location>
        <begin position="101"/>
        <end position="121"/>
    </location>
</feature>
<reference evidence="3 4" key="2">
    <citation type="submission" date="2019-01" db="EMBL/GenBank/DDBJ databases">
        <title>The decoding of complex shrimp genome reveals the adaptation for benthos swimmer, frequently molting mechanism and breeding impact on genome.</title>
        <authorList>
            <person name="Sun Y."/>
            <person name="Gao Y."/>
            <person name="Yu Y."/>
        </authorList>
    </citation>
    <scope>NUCLEOTIDE SEQUENCE [LARGE SCALE GENOMIC DNA]</scope>
    <source>
        <tissue evidence="3">Muscle</tissue>
    </source>
</reference>
<organism evidence="3 4">
    <name type="scientific">Penaeus vannamei</name>
    <name type="common">Whiteleg shrimp</name>
    <name type="synonym">Litopenaeus vannamei</name>
    <dbReference type="NCBI Taxonomy" id="6689"/>
    <lineage>
        <taxon>Eukaryota</taxon>
        <taxon>Metazoa</taxon>
        <taxon>Ecdysozoa</taxon>
        <taxon>Arthropoda</taxon>
        <taxon>Crustacea</taxon>
        <taxon>Multicrustacea</taxon>
        <taxon>Malacostraca</taxon>
        <taxon>Eumalacostraca</taxon>
        <taxon>Eucarida</taxon>
        <taxon>Decapoda</taxon>
        <taxon>Dendrobranchiata</taxon>
        <taxon>Penaeoidea</taxon>
        <taxon>Penaeidae</taxon>
        <taxon>Penaeus</taxon>
    </lineage>
</organism>
<evidence type="ECO:0000313" key="4">
    <source>
        <dbReference type="Proteomes" id="UP000283509"/>
    </source>
</evidence>
<keyword evidence="3" id="KW-0675">Receptor</keyword>
<keyword evidence="1" id="KW-0325">Glycoprotein</keyword>
<dbReference type="InterPro" id="IPR009011">
    <property type="entry name" value="Man6P_isomerase_rcpt-bd_dom_sf"/>
</dbReference>
<protein>
    <submittedName>
        <fullName evidence="3">Cation-dependent mannose-6-phosphate receptor</fullName>
    </submittedName>
</protein>
<reference evidence="3 4" key="1">
    <citation type="submission" date="2018-04" db="EMBL/GenBank/DDBJ databases">
        <authorList>
            <person name="Zhang X."/>
            <person name="Yuan J."/>
            <person name="Li F."/>
            <person name="Xiang J."/>
        </authorList>
    </citation>
    <scope>NUCLEOTIDE SEQUENCE [LARGE SCALE GENOMIC DNA]</scope>
    <source>
        <tissue evidence="3">Muscle</tissue>
    </source>
</reference>
<accession>A0A3R7NEU3</accession>
<dbReference type="Pfam" id="PF02157">
    <property type="entry name" value="Man-6-P_recep"/>
    <property type="match status" value="1"/>
</dbReference>
<evidence type="ECO:0000313" key="3">
    <source>
        <dbReference type="EMBL" id="ROT85291.1"/>
    </source>
</evidence>
<keyword evidence="4" id="KW-1185">Reference proteome</keyword>
<dbReference type="GO" id="GO:0005802">
    <property type="term" value="C:trans-Golgi network"/>
    <property type="evidence" value="ECO:0007669"/>
    <property type="project" value="TreeGrafter"/>
</dbReference>
<dbReference type="Gene3D" id="2.70.130.10">
    <property type="entry name" value="Mannose-6-phosphate receptor binding domain"/>
    <property type="match status" value="1"/>
</dbReference>
<dbReference type="OrthoDB" id="29460at2759"/>
<dbReference type="GO" id="GO:0019904">
    <property type="term" value="F:protein domain specific binding"/>
    <property type="evidence" value="ECO:0007669"/>
    <property type="project" value="InterPro"/>
</dbReference>
<dbReference type="PANTHER" id="PTHR15071:SF29">
    <property type="entry name" value="CATION-DEPENDENT MANNOSE-6-PHOSPHATE RECEPTOR"/>
    <property type="match status" value="1"/>
</dbReference>
<dbReference type="EMBL" id="QCYY01000329">
    <property type="protein sequence ID" value="ROT85291.1"/>
    <property type="molecule type" value="Genomic_DNA"/>
</dbReference>
<proteinExistence type="predicted"/>
<gene>
    <name evidence="3" type="ORF">C7M84_017824</name>
</gene>
<dbReference type="GO" id="GO:0006622">
    <property type="term" value="P:protein targeting to lysosome"/>
    <property type="evidence" value="ECO:0007669"/>
    <property type="project" value="InterPro"/>
</dbReference>
<dbReference type="PANTHER" id="PTHR15071">
    <property type="entry name" value="MANNOSE-6-PHOSPHATE RECEPTOR FAMILY MEMBER"/>
    <property type="match status" value="1"/>
</dbReference>
<dbReference type="PRINTS" id="PR00715">
    <property type="entry name" value="MAN6PRECEPTR"/>
</dbReference>
<dbReference type="GO" id="GO:0005768">
    <property type="term" value="C:endosome"/>
    <property type="evidence" value="ECO:0007669"/>
    <property type="project" value="InterPro"/>
</dbReference>
<keyword evidence="2" id="KW-0812">Transmembrane</keyword>
<dbReference type="AlphaFoldDB" id="A0A3R7NEU3"/>
<keyword evidence="2" id="KW-1133">Transmembrane helix</keyword>
<evidence type="ECO:0000256" key="1">
    <source>
        <dbReference type="ARBA" id="ARBA00023180"/>
    </source>
</evidence>
<dbReference type="InterPro" id="IPR000296">
    <property type="entry name" value="Man-6-P_rcpt_cation_dep"/>
</dbReference>
<comment type="caution">
    <text evidence="3">The sequence shown here is derived from an EMBL/GenBank/DDBJ whole genome shotgun (WGS) entry which is preliminary data.</text>
</comment>
<evidence type="ECO:0000256" key="2">
    <source>
        <dbReference type="SAM" id="Phobius"/>
    </source>
</evidence>
<keyword evidence="2" id="KW-0472">Membrane</keyword>
<dbReference type="SUPFAM" id="SSF50911">
    <property type="entry name" value="Mannose 6-phosphate receptor domain"/>
    <property type="match status" value="1"/>
</dbReference>
<dbReference type="Proteomes" id="UP000283509">
    <property type="component" value="Unassembled WGS sequence"/>
</dbReference>
<name>A0A3R7NEU3_PENVA</name>
<sequence length="195" mass="21504">MVMMRSGDKPVVLGNNSRALVSSQDNWLMLTLLGGDNYTSSCNKEERKAHIMFVCDRMQAELEIHTVEMLNISTSCYLLFVAGHKSICAPTPASGLSGGSIFLIIVLVTFCAYFTFGFFYLRLVRGAKGIEQIPNREFWFTVGNKLADGCGAVCRCDQYCGAGRPPSSYDGYSPIEERLAQDLQNTDRDSALLSP</sequence>
<dbReference type="STRING" id="6689.A0A3R7NEU3"/>